<dbReference type="GeneID" id="45544681"/>
<keyword evidence="3" id="KW-1185">Reference proteome</keyword>
<proteinExistence type="predicted"/>
<gene>
    <name evidence="2" type="ORF">PSCICP_41730</name>
</gene>
<evidence type="ECO:0000313" key="3">
    <source>
        <dbReference type="Proteomes" id="UP000614982"/>
    </source>
</evidence>
<feature type="transmembrane region" description="Helical" evidence="1">
    <location>
        <begin position="55"/>
        <end position="74"/>
    </location>
</feature>
<organism evidence="2 3">
    <name type="scientific">Pseudomonas cichorii</name>
    <dbReference type="NCBI Taxonomy" id="36746"/>
    <lineage>
        <taxon>Bacteria</taxon>
        <taxon>Pseudomonadati</taxon>
        <taxon>Pseudomonadota</taxon>
        <taxon>Gammaproteobacteria</taxon>
        <taxon>Pseudomonadales</taxon>
        <taxon>Pseudomonadaceae</taxon>
        <taxon>Pseudomonas</taxon>
    </lineage>
</organism>
<feature type="transmembrane region" description="Helical" evidence="1">
    <location>
        <begin position="80"/>
        <end position="102"/>
    </location>
</feature>
<dbReference type="Proteomes" id="UP000614982">
    <property type="component" value="Unassembled WGS sequence"/>
</dbReference>
<sequence length="245" mass="28320">MHNEKKASLSDESLNDTEQQNAAYHFDGLEGCEKIFDWSIKTMNGTPKDIMKGQVLIFLVSTVWILFVTWLAWGRVEVDVSVIVIGYAVLYGYVFFLIRVFRQKTIFNYSVTSQKALLEYYDYYPSFAGPLFKGIAIFTILLFLGVALVTGSLLFLIGPAAISIGAARSLLNWENKINNEQSLPWNEYNFVTVDRKRSMIITHRTDITVGFEFRFPDKELFEQFLQFLHSVLPPSAEFMEKDWEW</sequence>
<keyword evidence="1" id="KW-0472">Membrane</keyword>
<dbReference type="RefSeq" id="WP_025262184.1">
    <property type="nucleotide sequence ID" value="NZ_BLVX01000020.1"/>
</dbReference>
<evidence type="ECO:0000256" key="1">
    <source>
        <dbReference type="SAM" id="Phobius"/>
    </source>
</evidence>
<name>A0ABQ1DT88_PSECI</name>
<keyword evidence="1" id="KW-0812">Transmembrane</keyword>
<reference evidence="2 3" key="1">
    <citation type="submission" date="2020-05" db="EMBL/GenBank/DDBJ databases">
        <title>Genetic diversity of Pseudomonas cichorii.</title>
        <authorList>
            <person name="Tani S."/>
            <person name="Yagi H."/>
            <person name="Hashimoto S."/>
            <person name="Iiyama K."/>
            <person name="Furuya N."/>
        </authorList>
    </citation>
    <scope>NUCLEOTIDE SEQUENCE [LARGE SCALE GENOMIC DNA]</scope>
    <source>
        <strain evidence="2 3">LMG 2162</strain>
    </source>
</reference>
<keyword evidence="1" id="KW-1133">Transmembrane helix</keyword>
<evidence type="ECO:0008006" key="4">
    <source>
        <dbReference type="Google" id="ProtNLM"/>
    </source>
</evidence>
<comment type="caution">
    <text evidence="2">The sequence shown here is derived from an EMBL/GenBank/DDBJ whole genome shotgun (WGS) entry which is preliminary data.</text>
</comment>
<dbReference type="EMBL" id="BLWA01000015">
    <property type="protein sequence ID" value="GFM94201.1"/>
    <property type="molecule type" value="Genomic_DNA"/>
</dbReference>
<accession>A0ABQ1DT88</accession>
<evidence type="ECO:0000313" key="2">
    <source>
        <dbReference type="EMBL" id="GFM94201.1"/>
    </source>
</evidence>
<protein>
    <recommendedName>
        <fullName evidence="4">Permease</fullName>
    </recommendedName>
</protein>